<reference evidence="1" key="1">
    <citation type="submission" date="2021-06" db="EMBL/GenBank/DDBJ databases">
        <authorList>
            <person name="Kallberg Y."/>
            <person name="Tangrot J."/>
            <person name="Rosling A."/>
        </authorList>
    </citation>
    <scope>NUCLEOTIDE SEQUENCE</scope>
    <source>
        <strain evidence="1">UK204</strain>
    </source>
</reference>
<dbReference type="OrthoDB" id="2467308at2759"/>
<sequence>MILECHNCDNCKEREKDKPDLCNVIADALRLVRIIKVLLQHAAIQSNNIYYITRDDIVDIFYGNKNNNVTKKNLIIIQVIDLQRVHSESSVLTHSCKIVEICENAENIITSMIWQQFLK</sequence>
<dbReference type="EMBL" id="CAJVPQ010007783">
    <property type="protein sequence ID" value="CAG8700414.1"/>
    <property type="molecule type" value="Genomic_DNA"/>
</dbReference>
<dbReference type="Proteomes" id="UP000789570">
    <property type="component" value="Unassembled WGS sequence"/>
</dbReference>
<name>A0A9N9HQ86_9GLOM</name>
<accession>A0A9N9HQ86</accession>
<keyword evidence="2" id="KW-1185">Reference proteome</keyword>
<dbReference type="AlphaFoldDB" id="A0A9N9HQ86"/>
<dbReference type="Gene3D" id="1.10.10.10">
    <property type="entry name" value="Winged helix-like DNA-binding domain superfamily/Winged helix DNA-binding domain"/>
    <property type="match status" value="1"/>
</dbReference>
<dbReference type="InterPro" id="IPR036388">
    <property type="entry name" value="WH-like_DNA-bd_sf"/>
</dbReference>
<gene>
    <name evidence="1" type="ORF">FCALED_LOCUS13447</name>
</gene>
<evidence type="ECO:0000313" key="2">
    <source>
        <dbReference type="Proteomes" id="UP000789570"/>
    </source>
</evidence>
<comment type="caution">
    <text evidence="1">The sequence shown here is derived from an EMBL/GenBank/DDBJ whole genome shotgun (WGS) entry which is preliminary data.</text>
</comment>
<evidence type="ECO:0000313" key="1">
    <source>
        <dbReference type="EMBL" id="CAG8700414.1"/>
    </source>
</evidence>
<organism evidence="1 2">
    <name type="scientific">Funneliformis caledonium</name>
    <dbReference type="NCBI Taxonomy" id="1117310"/>
    <lineage>
        <taxon>Eukaryota</taxon>
        <taxon>Fungi</taxon>
        <taxon>Fungi incertae sedis</taxon>
        <taxon>Mucoromycota</taxon>
        <taxon>Glomeromycotina</taxon>
        <taxon>Glomeromycetes</taxon>
        <taxon>Glomerales</taxon>
        <taxon>Glomeraceae</taxon>
        <taxon>Funneliformis</taxon>
    </lineage>
</organism>
<proteinExistence type="predicted"/>
<protein>
    <submittedName>
        <fullName evidence="1">162_t:CDS:1</fullName>
    </submittedName>
</protein>